<dbReference type="OrthoDB" id="3265515at2759"/>
<dbReference type="Proteomes" id="UP000765509">
    <property type="component" value="Unassembled WGS sequence"/>
</dbReference>
<reference evidence="1" key="1">
    <citation type="submission" date="2021-03" db="EMBL/GenBank/DDBJ databases">
        <title>Draft genome sequence of rust myrtle Austropuccinia psidii MF-1, a brazilian biotype.</title>
        <authorList>
            <person name="Quecine M.C."/>
            <person name="Pachon D.M.R."/>
            <person name="Bonatelli M.L."/>
            <person name="Correr F.H."/>
            <person name="Franceschini L.M."/>
            <person name="Leite T.F."/>
            <person name="Margarido G.R.A."/>
            <person name="Almeida C.A."/>
            <person name="Ferrarezi J.A."/>
            <person name="Labate C.A."/>
        </authorList>
    </citation>
    <scope>NUCLEOTIDE SEQUENCE</scope>
    <source>
        <strain evidence="1">MF-1</strain>
    </source>
</reference>
<name>A0A9Q3FQD5_9BASI</name>
<sequence>MEIIGVLLAIEGMRGEICRRTFSTGNRNQQGRIYISSENAGALRKIENLSKPSVAQYLYLRAYRDLNALNKFIPVQLWWFPGNLGIKGNEKSNEEAKKPSLKPTNIKQEIKTSLSKIFQDIVKNNKYTPLTKEEQERIKFKMKPKLIIKTLNTIEKAQNSIINQFKSENT</sequence>
<dbReference type="EMBL" id="AVOT02046211">
    <property type="protein sequence ID" value="MBW0541532.1"/>
    <property type="molecule type" value="Genomic_DNA"/>
</dbReference>
<accession>A0A9Q3FQD5</accession>
<dbReference type="Gene3D" id="3.30.420.10">
    <property type="entry name" value="Ribonuclease H-like superfamily/Ribonuclease H"/>
    <property type="match status" value="1"/>
</dbReference>
<protein>
    <submittedName>
        <fullName evidence="1">Uncharacterized protein</fullName>
    </submittedName>
</protein>
<organism evidence="1 2">
    <name type="scientific">Austropuccinia psidii MF-1</name>
    <dbReference type="NCBI Taxonomy" id="1389203"/>
    <lineage>
        <taxon>Eukaryota</taxon>
        <taxon>Fungi</taxon>
        <taxon>Dikarya</taxon>
        <taxon>Basidiomycota</taxon>
        <taxon>Pucciniomycotina</taxon>
        <taxon>Pucciniomycetes</taxon>
        <taxon>Pucciniales</taxon>
        <taxon>Sphaerophragmiaceae</taxon>
        <taxon>Austropuccinia</taxon>
    </lineage>
</organism>
<evidence type="ECO:0000313" key="1">
    <source>
        <dbReference type="EMBL" id="MBW0541532.1"/>
    </source>
</evidence>
<proteinExistence type="predicted"/>
<dbReference type="GO" id="GO:0003676">
    <property type="term" value="F:nucleic acid binding"/>
    <property type="evidence" value="ECO:0007669"/>
    <property type="project" value="InterPro"/>
</dbReference>
<dbReference type="AlphaFoldDB" id="A0A9Q3FQD5"/>
<dbReference type="InterPro" id="IPR036397">
    <property type="entry name" value="RNaseH_sf"/>
</dbReference>
<evidence type="ECO:0000313" key="2">
    <source>
        <dbReference type="Proteomes" id="UP000765509"/>
    </source>
</evidence>
<gene>
    <name evidence="1" type="ORF">O181_081247</name>
</gene>
<comment type="caution">
    <text evidence="1">The sequence shown here is derived from an EMBL/GenBank/DDBJ whole genome shotgun (WGS) entry which is preliminary data.</text>
</comment>
<keyword evidence="2" id="KW-1185">Reference proteome</keyword>